<feature type="region of interest" description="Disordered" evidence="3">
    <location>
        <begin position="216"/>
        <end position="237"/>
    </location>
</feature>
<evidence type="ECO:0000313" key="4">
    <source>
        <dbReference type="EMBL" id="RVX71027.1"/>
    </source>
</evidence>
<dbReference type="CDD" id="cd05233">
    <property type="entry name" value="SDR_c"/>
    <property type="match status" value="1"/>
</dbReference>
<evidence type="ECO:0000313" key="5">
    <source>
        <dbReference type="Proteomes" id="UP000288859"/>
    </source>
</evidence>
<dbReference type="OrthoDB" id="5840532at2759"/>
<organism evidence="4 5">
    <name type="scientific">Exophiala mesophila</name>
    <name type="common">Black yeast-like fungus</name>
    <dbReference type="NCBI Taxonomy" id="212818"/>
    <lineage>
        <taxon>Eukaryota</taxon>
        <taxon>Fungi</taxon>
        <taxon>Dikarya</taxon>
        <taxon>Ascomycota</taxon>
        <taxon>Pezizomycotina</taxon>
        <taxon>Eurotiomycetes</taxon>
        <taxon>Chaetothyriomycetidae</taxon>
        <taxon>Chaetothyriales</taxon>
        <taxon>Herpotrichiellaceae</taxon>
        <taxon>Exophiala</taxon>
    </lineage>
</organism>
<dbReference type="Gene3D" id="3.40.50.720">
    <property type="entry name" value="NAD(P)-binding Rossmann-like Domain"/>
    <property type="match status" value="1"/>
</dbReference>
<dbReference type="GO" id="GO:0016616">
    <property type="term" value="F:oxidoreductase activity, acting on the CH-OH group of donors, NAD or NADP as acceptor"/>
    <property type="evidence" value="ECO:0007669"/>
    <property type="project" value="TreeGrafter"/>
</dbReference>
<evidence type="ECO:0000256" key="2">
    <source>
        <dbReference type="ARBA" id="ARBA00022857"/>
    </source>
</evidence>
<comment type="caution">
    <text evidence="4">The sequence shown here is derived from an EMBL/GenBank/DDBJ whole genome shotgun (WGS) entry which is preliminary data.</text>
</comment>
<comment type="similarity">
    <text evidence="1">Belongs to the short-chain dehydrogenases/reductases (SDR) family.</text>
</comment>
<reference evidence="4 5" key="1">
    <citation type="submission" date="2017-03" db="EMBL/GenBank/DDBJ databases">
        <title>Genomes of endolithic fungi from Antarctica.</title>
        <authorList>
            <person name="Coleine C."/>
            <person name="Masonjones S."/>
            <person name="Stajich J.E."/>
        </authorList>
    </citation>
    <scope>NUCLEOTIDE SEQUENCE [LARGE SCALE GENOMIC DNA]</scope>
    <source>
        <strain evidence="4 5">CCFEE 6314</strain>
    </source>
</reference>
<dbReference type="AlphaFoldDB" id="A0A438N5L4"/>
<dbReference type="PROSITE" id="PS00061">
    <property type="entry name" value="ADH_SHORT"/>
    <property type="match status" value="1"/>
</dbReference>
<dbReference type="Proteomes" id="UP000288859">
    <property type="component" value="Unassembled WGS sequence"/>
</dbReference>
<keyword evidence="2" id="KW-0521">NADP</keyword>
<dbReference type="SUPFAM" id="SSF51735">
    <property type="entry name" value="NAD(P)-binding Rossmann-fold domains"/>
    <property type="match status" value="1"/>
</dbReference>
<proteinExistence type="inferred from homology"/>
<evidence type="ECO:0000256" key="1">
    <source>
        <dbReference type="ARBA" id="ARBA00006484"/>
    </source>
</evidence>
<dbReference type="InterPro" id="IPR002347">
    <property type="entry name" value="SDR_fam"/>
</dbReference>
<dbReference type="VEuPathDB" id="FungiDB:PV10_08422"/>
<gene>
    <name evidence="4" type="ORF">B0A52_03392</name>
</gene>
<evidence type="ECO:0000256" key="3">
    <source>
        <dbReference type="SAM" id="MobiDB-lite"/>
    </source>
</evidence>
<protein>
    <submittedName>
        <fullName evidence="4">Uncharacterized protein</fullName>
    </submittedName>
</protein>
<dbReference type="Pfam" id="PF13561">
    <property type="entry name" value="adh_short_C2"/>
    <property type="match status" value="1"/>
</dbReference>
<dbReference type="PANTHER" id="PTHR42760">
    <property type="entry name" value="SHORT-CHAIN DEHYDROGENASES/REDUCTASES FAMILY MEMBER"/>
    <property type="match status" value="1"/>
</dbReference>
<accession>A0A438N5L4</accession>
<dbReference type="InterPro" id="IPR020904">
    <property type="entry name" value="Sc_DH/Rdtase_CS"/>
</dbReference>
<dbReference type="PRINTS" id="PR00081">
    <property type="entry name" value="GDHRDH"/>
</dbReference>
<dbReference type="PRINTS" id="PR00080">
    <property type="entry name" value="SDRFAMILY"/>
</dbReference>
<dbReference type="EMBL" id="NAJM01000019">
    <property type="protein sequence ID" value="RVX71027.1"/>
    <property type="molecule type" value="Genomic_DNA"/>
</dbReference>
<sequence>MDCLNGTALVTGGGSGIGQSIAVACAKYGCTAVAIADINRESLHETERQLRATSPAVQVLSLVVDVSSPESVKDMVNATIQAFERLDYAFNSAGISVTARVPAAEYPMKEYDNIQAINARGLLLCTQAEIEAMLKQAPMVSIGSHNPLRAQRGSIVNIASICGSQVIPNMVPYTTSKHAVIGITKAAAIDHASQRIRINAVCPGLVETPMIATRRKQIQEREKSTASQPSDRFSPADVYNTPLERLALADEIADSAVFLASTLSSHITASCVTVDGGRSACY</sequence>
<dbReference type="FunFam" id="3.40.50.720:FF:000084">
    <property type="entry name" value="Short-chain dehydrogenase reductase"/>
    <property type="match status" value="1"/>
</dbReference>
<name>A0A438N5L4_EXOME</name>
<dbReference type="InterPro" id="IPR036291">
    <property type="entry name" value="NAD(P)-bd_dom_sf"/>
</dbReference>